<accession>A0A0K2V0A0</accession>
<reference evidence="1" key="1">
    <citation type="submission" date="2014-05" db="EMBL/GenBank/DDBJ databases">
        <authorList>
            <person name="Chronopoulou M."/>
        </authorList>
    </citation>
    <scope>NUCLEOTIDE SEQUENCE</scope>
    <source>
        <tissue evidence="1">Whole organism</tissue>
    </source>
</reference>
<evidence type="ECO:0000313" key="1">
    <source>
        <dbReference type="EMBL" id="CDW43572.1"/>
    </source>
</evidence>
<organism evidence="1">
    <name type="scientific">Lepeophtheirus salmonis</name>
    <name type="common">Salmon louse</name>
    <name type="synonym">Caligus salmonis</name>
    <dbReference type="NCBI Taxonomy" id="72036"/>
    <lineage>
        <taxon>Eukaryota</taxon>
        <taxon>Metazoa</taxon>
        <taxon>Ecdysozoa</taxon>
        <taxon>Arthropoda</taxon>
        <taxon>Crustacea</taxon>
        <taxon>Multicrustacea</taxon>
        <taxon>Hexanauplia</taxon>
        <taxon>Copepoda</taxon>
        <taxon>Siphonostomatoida</taxon>
        <taxon>Caligidae</taxon>
        <taxon>Lepeophtheirus</taxon>
    </lineage>
</organism>
<sequence length="12" mass="1480">MRLSKMNAHYTK</sequence>
<proteinExistence type="predicted"/>
<protein>
    <submittedName>
        <fullName evidence="1">Uncharacterized protein</fullName>
    </submittedName>
</protein>
<dbReference type="EMBL" id="HACA01026211">
    <property type="protein sequence ID" value="CDW43572.1"/>
    <property type="molecule type" value="Transcribed_RNA"/>
</dbReference>
<name>A0A0K2V0A0_LEPSM</name>